<evidence type="ECO:0000313" key="2">
    <source>
        <dbReference type="Proteomes" id="UP001165065"/>
    </source>
</evidence>
<comment type="caution">
    <text evidence="1">The sequence shown here is derived from an EMBL/GenBank/DDBJ whole genome shotgun (WGS) entry which is preliminary data.</text>
</comment>
<proteinExistence type="predicted"/>
<dbReference type="OrthoDB" id="10350847at2759"/>
<sequence>MEGRSSRRFIEPQKDGLHIDSFALRRTDSSNFKASLRVNEMGGLSSRPRINLFSSERSDPETILPVSSEVWNRGEKVFRSSVMTVEWLSENEVIYGHRNGSCSLIDTRGGGLLSVFTGTRNQRDKNRGALTSFCLGDNGGGTGFNFVGAFGLGGCCGALFDIRKGGGSGGIVTEYSLPENRENSLTDNDRFRLMKHIHGIVAEDSFQKVLIPYVERCQPGEKKFQVRLGCFTKEGRLFNRNVKDHTLCEGNGDGFKVCLSNRLLGGSKALLMSGRELHILDI</sequence>
<gene>
    <name evidence="1" type="ORF">TrCOL_g9733</name>
</gene>
<reference evidence="2" key="1">
    <citation type="journal article" date="2023" name="Commun. Biol.">
        <title>Genome analysis of Parmales, the sister group of diatoms, reveals the evolutionary specialization of diatoms from phago-mixotrophs to photoautotrophs.</title>
        <authorList>
            <person name="Ban H."/>
            <person name="Sato S."/>
            <person name="Yoshikawa S."/>
            <person name="Yamada K."/>
            <person name="Nakamura Y."/>
            <person name="Ichinomiya M."/>
            <person name="Sato N."/>
            <person name="Blanc-Mathieu R."/>
            <person name="Endo H."/>
            <person name="Kuwata A."/>
            <person name="Ogata H."/>
        </authorList>
    </citation>
    <scope>NUCLEOTIDE SEQUENCE [LARGE SCALE GENOMIC DNA]</scope>
</reference>
<dbReference type="EMBL" id="BRYA01000520">
    <property type="protein sequence ID" value="GMI20726.1"/>
    <property type="molecule type" value="Genomic_DNA"/>
</dbReference>
<dbReference type="AlphaFoldDB" id="A0A9W7L135"/>
<accession>A0A9W7L135</accession>
<evidence type="ECO:0000313" key="1">
    <source>
        <dbReference type="EMBL" id="GMI20726.1"/>
    </source>
</evidence>
<name>A0A9W7L135_9STRA</name>
<keyword evidence="2" id="KW-1185">Reference proteome</keyword>
<organism evidence="1 2">
    <name type="scientific">Triparma columacea</name>
    <dbReference type="NCBI Taxonomy" id="722753"/>
    <lineage>
        <taxon>Eukaryota</taxon>
        <taxon>Sar</taxon>
        <taxon>Stramenopiles</taxon>
        <taxon>Ochrophyta</taxon>
        <taxon>Bolidophyceae</taxon>
        <taxon>Parmales</taxon>
        <taxon>Triparmaceae</taxon>
        <taxon>Triparma</taxon>
    </lineage>
</organism>
<protein>
    <submittedName>
        <fullName evidence="1">Uncharacterized protein</fullName>
    </submittedName>
</protein>
<dbReference type="Proteomes" id="UP001165065">
    <property type="component" value="Unassembled WGS sequence"/>
</dbReference>